<evidence type="ECO:0000313" key="2">
    <source>
        <dbReference type="EMBL" id="WUX41737.1"/>
    </source>
</evidence>
<accession>A0ABZ1ZW18</accession>
<protein>
    <recommendedName>
        <fullName evidence="4">RICIN domain-containing protein</fullName>
    </recommendedName>
</protein>
<reference evidence="2" key="1">
    <citation type="submission" date="2022-10" db="EMBL/GenBank/DDBJ databases">
        <title>The complete genomes of actinobacterial strains from the NBC collection.</title>
        <authorList>
            <person name="Joergensen T.S."/>
            <person name="Alvarez Arevalo M."/>
            <person name="Sterndorff E.B."/>
            <person name="Faurdal D."/>
            <person name="Vuksanovic O."/>
            <person name="Mourched A.-S."/>
            <person name="Charusanti P."/>
            <person name="Shaw S."/>
            <person name="Blin K."/>
            <person name="Weber T."/>
        </authorList>
    </citation>
    <scope>NUCLEOTIDE SEQUENCE</scope>
    <source>
        <strain evidence="2">NBC_01436</strain>
    </source>
</reference>
<feature type="chain" id="PRO_5047511061" description="RICIN domain-containing protein" evidence="1">
    <location>
        <begin position="32"/>
        <end position="162"/>
    </location>
</feature>
<keyword evidence="3" id="KW-1185">Reference proteome</keyword>
<gene>
    <name evidence="2" type="ORF">OG367_38355</name>
</gene>
<sequence length="162" mass="16894">MANLKKSCTAAAVVAALTIGAGVFTATPASAAGRVAIENVADGLFLTADGDVLLTGKYNGADQDWVLISPPGAAAGVYQIQLDGTKRCVKAVANNDVQMADCAANPGKPQRWKVDRSGRARAIESRQYPGHVLHNDAGIVGLRPADHDLNEQKWLPGRPPLG</sequence>
<evidence type="ECO:0008006" key="4">
    <source>
        <dbReference type="Google" id="ProtNLM"/>
    </source>
</evidence>
<proteinExistence type="predicted"/>
<evidence type="ECO:0000256" key="1">
    <source>
        <dbReference type="SAM" id="SignalP"/>
    </source>
</evidence>
<dbReference type="InterPro" id="IPR035992">
    <property type="entry name" value="Ricin_B-like_lectins"/>
</dbReference>
<keyword evidence="1" id="KW-0732">Signal</keyword>
<dbReference type="Proteomes" id="UP001431926">
    <property type="component" value="Chromosome"/>
</dbReference>
<dbReference type="PROSITE" id="PS50231">
    <property type="entry name" value="RICIN_B_LECTIN"/>
    <property type="match status" value="1"/>
</dbReference>
<dbReference type="SUPFAM" id="SSF50370">
    <property type="entry name" value="Ricin B-like lectins"/>
    <property type="match status" value="1"/>
</dbReference>
<dbReference type="Gene3D" id="2.80.10.50">
    <property type="match status" value="1"/>
</dbReference>
<feature type="signal peptide" evidence="1">
    <location>
        <begin position="1"/>
        <end position="31"/>
    </location>
</feature>
<dbReference type="RefSeq" id="WP_329359730.1">
    <property type="nucleotide sequence ID" value="NZ_CP108640.1"/>
</dbReference>
<evidence type="ECO:0000313" key="3">
    <source>
        <dbReference type="Proteomes" id="UP001431926"/>
    </source>
</evidence>
<organism evidence="2 3">
    <name type="scientific">Streptomyces anulatus</name>
    <name type="common">Streptomyces chrysomallus</name>
    <dbReference type="NCBI Taxonomy" id="1892"/>
    <lineage>
        <taxon>Bacteria</taxon>
        <taxon>Bacillati</taxon>
        <taxon>Actinomycetota</taxon>
        <taxon>Actinomycetes</taxon>
        <taxon>Kitasatosporales</taxon>
        <taxon>Streptomycetaceae</taxon>
        <taxon>Streptomyces</taxon>
    </lineage>
</organism>
<dbReference type="EMBL" id="CP109491">
    <property type="protein sequence ID" value="WUX41737.1"/>
    <property type="molecule type" value="Genomic_DNA"/>
</dbReference>
<name>A0ABZ1ZW18_STRAQ</name>